<evidence type="ECO:0000256" key="6">
    <source>
        <dbReference type="ARBA" id="ARBA00034078"/>
    </source>
</evidence>
<evidence type="ECO:0000256" key="1">
    <source>
        <dbReference type="ARBA" id="ARBA00010914"/>
    </source>
</evidence>
<comment type="similarity">
    <text evidence="1">Belongs to the adrenodoxin/putidaredoxin family.</text>
</comment>
<dbReference type="GO" id="GO:0005829">
    <property type="term" value="C:cytosol"/>
    <property type="evidence" value="ECO:0007669"/>
    <property type="project" value="TreeGrafter"/>
</dbReference>
<dbReference type="SUPFAM" id="SSF54292">
    <property type="entry name" value="2Fe-2S ferredoxin-like"/>
    <property type="match status" value="1"/>
</dbReference>
<sequence>MAKITYIQHDGDQQTVEVKNGLSVMEGAIRNNVPGIDADCGGACACATCHVYVDADWLQEAGKASAMEESMLDFAENVEPNSRLSCQIRVSDALDGLVVRLPESQH</sequence>
<dbReference type="Pfam" id="PF00111">
    <property type="entry name" value="Fer2"/>
    <property type="match status" value="1"/>
</dbReference>
<dbReference type="InterPro" id="IPR012675">
    <property type="entry name" value="Beta-grasp_dom_sf"/>
</dbReference>
<dbReference type="GO" id="GO:0140647">
    <property type="term" value="P:P450-containing electron transport chain"/>
    <property type="evidence" value="ECO:0007669"/>
    <property type="project" value="InterPro"/>
</dbReference>
<evidence type="ECO:0000256" key="5">
    <source>
        <dbReference type="ARBA" id="ARBA00023014"/>
    </source>
</evidence>
<dbReference type="PROSITE" id="PS51085">
    <property type="entry name" value="2FE2S_FER_2"/>
    <property type="match status" value="1"/>
</dbReference>
<dbReference type="EMBL" id="CP062222">
    <property type="protein sequence ID" value="QTC90796.1"/>
    <property type="molecule type" value="Genomic_DNA"/>
</dbReference>
<keyword evidence="9" id="KW-1185">Reference proteome</keyword>
<evidence type="ECO:0000313" key="9">
    <source>
        <dbReference type="Proteomes" id="UP000663918"/>
    </source>
</evidence>
<keyword evidence="2" id="KW-0001">2Fe-2S</keyword>
<dbReference type="GO" id="GO:0009055">
    <property type="term" value="F:electron transfer activity"/>
    <property type="evidence" value="ECO:0007669"/>
    <property type="project" value="TreeGrafter"/>
</dbReference>
<dbReference type="Gene3D" id="3.10.20.30">
    <property type="match status" value="1"/>
</dbReference>
<keyword evidence="5" id="KW-0411">Iron-sulfur</keyword>
<proteinExistence type="inferred from homology"/>
<dbReference type="InterPro" id="IPR001041">
    <property type="entry name" value="2Fe-2S_ferredoxin-type"/>
</dbReference>
<dbReference type="InterPro" id="IPR001055">
    <property type="entry name" value="Adrenodoxin-like"/>
</dbReference>
<dbReference type="InterPro" id="IPR036010">
    <property type="entry name" value="2Fe-2S_ferredoxin-like_sf"/>
</dbReference>
<dbReference type="GO" id="GO:0051537">
    <property type="term" value="F:2 iron, 2 sulfur cluster binding"/>
    <property type="evidence" value="ECO:0007669"/>
    <property type="project" value="UniProtKB-KW"/>
</dbReference>
<dbReference type="PROSITE" id="PS00814">
    <property type="entry name" value="ADX"/>
    <property type="match status" value="1"/>
</dbReference>
<gene>
    <name evidence="8" type="ORF">IFJ75_16405</name>
</gene>
<feature type="domain" description="2Fe-2S ferredoxin-type" evidence="7">
    <location>
        <begin position="2"/>
        <end position="105"/>
    </location>
</feature>
<dbReference type="KEGG" id="bgoe:IFJ75_16405"/>
<evidence type="ECO:0000259" key="7">
    <source>
        <dbReference type="PROSITE" id="PS51085"/>
    </source>
</evidence>
<dbReference type="Proteomes" id="UP000663918">
    <property type="component" value="Chromosome"/>
</dbReference>
<organism evidence="8 9">
    <name type="scientific">Brevundimonas goettingensis</name>
    <dbReference type="NCBI Taxonomy" id="2774190"/>
    <lineage>
        <taxon>Bacteria</taxon>
        <taxon>Pseudomonadati</taxon>
        <taxon>Pseudomonadota</taxon>
        <taxon>Alphaproteobacteria</taxon>
        <taxon>Caulobacterales</taxon>
        <taxon>Caulobacteraceae</taxon>
        <taxon>Brevundimonas</taxon>
    </lineage>
</organism>
<keyword evidence="3" id="KW-0479">Metal-binding</keyword>
<dbReference type="PRINTS" id="PR00355">
    <property type="entry name" value="ADRENODOXIN"/>
</dbReference>
<name>A0A975BZH9_9CAUL</name>
<reference evidence="8" key="1">
    <citation type="submission" date="2020-09" db="EMBL/GenBank/DDBJ databases">
        <title>Brevundimonas sp. LVF2 isolated from a puddle in Goettingen, Germany.</title>
        <authorList>
            <person name="Friedrich I."/>
            <person name="Klassen A."/>
            <person name="Hannes N."/>
            <person name="Schneider D."/>
            <person name="Hertel R."/>
            <person name="Daniel R."/>
        </authorList>
    </citation>
    <scope>NUCLEOTIDE SEQUENCE</scope>
    <source>
        <strain evidence="8">LVF2</strain>
    </source>
</reference>
<comment type="cofactor">
    <cofactor evidence="6">
        <name>[2Fe-2S] cluster</name>
        <dbReference type="ChEBI" id="CHEBI:190135"/>
    </cofactor>
</comment>
<dbReference type="AlphaFoldDB" id="A0A975BZH9"/>
<accession>A0A975BZH9</accession>
<evidence type="ECO:0000256" key="3">
    <source>
        <dbReference type="ARBA" id="ARBA00022723"/>
    </source>
</evidence>
<dbReference type="CDD" id="cd00207">
    <property type="entry name" value="fer2"/>
    <property type="match status" value="1"/>
</dbReference>
<dbReference type="PANTHER" id="PTHR23426">
    <property type="entry name" value="FERREDOXIN/ADRENODOXIN"/>
    <property type="match status" value="1"/>
</dbReference>
<evidence type="ECO:0000256" key="2">
    <source>
        <dbReference type="ARBA" id="ARBA00022714"/>
    </source>
</evidence>
<dbReference type="InterPro" id="IPR018298">
    <property type="entry name" value="Adrenodoxin_Fe-S_BS"/>
</dbReference>
<dbReference type="GO" id="GO:0046872">
    <property type="term" value="F:metal ion binding"/>
    <property type="evidence" value="ECO:0007669"/>
    <property type="project" value="UniProtKB-KW"/>
</dbReference>
<protein>
    <submittedName>
        <fullName evidence="8">(2Fe-2S)-binding protein</fullName>
    </submittedName>
</protein>
<evidence type="ECO:0000256" key="4">
    <source>
        <dbReference type="ARBA" id="ARBA00023004"/>
    </source>
</evidence>
<dbReference type="RefSeq" id="WP_207869513.1">
    <property type="nucleotide sequence ID" value="NZ_CP062222.1"/>
</dbReference>
<dbReference type="PANTHER" id="PTHR23426:SF65">
    <property type="entry name" value="FERREDOXIN-2, MITOCHONDRIAL"/>
    <property type="match status" value="1"/>
</dbReference>
<keyword evidence="4" id="KW-0408">Iron</keyword>
<evidence type="ECO:0000313" key="8">
    <source>
        <dbReference type="EMBL" id="QTC90796.1"/>
    </source>
</evidence>